<organism evidence="8 9">
    <name type="scientific">Paraglomus occultum</name>
    <dbReference type="NCBI Taxonomy" id="144539"/>
    <lineage>
        <taxon>Eukaryota</taxon>
        <taxon>Fungi</taxon>
        <taxon>Fungi incertae sedis</taxon>
        <taxon>Mucoromycota</taxon>
        <taxon>Glomeromycotina</taxon>
        <taxon>Glomeromycetes</taxon>
        <taxon>Paraglomerales</taxon>
        <taxon>Paraglomeraceae</taxon>
        <taxon>Paraglomus</taxon>
    </lineage>
</organism>
<dbReference type="EMBL" id="CAJVPJ010002399">
    <property type="protein sequence ID" value="CAG8620338.1"/>
    <property type="molecule type" value="Genomic_DNA"/>
</dbReference>
<feature type="coiled-coil region" evidence="6">
    <location>
        <begin position="138"/>
        <end position="165"/>
    </location>
</feature>
<evidence type="ECO:0000256" key="6">
    <source>
        <dbReference type="SAM" id="Coils"/>
    </source>
</evidence>
<dbReference type="GO" id="GO:0031902">
    <property type="term" value="C:late endosome membrane"/>
    <property type="evidence" value="ECO:0007669"/>
    <property type="project" value="InterPro"/>
</dbReference>
<comment type="subcellular location">
    <subcellularLocation>
        <location evidence="1">Endomembrane system</location>
    </subcellularLocation>
</comment>
<keyword evidence="4" id="KW-0564">Palmitate</keyword>
<evidence type="ECO:0000313" key="9">
    <source>
        <dbReference type="Proteomes" id="UP000789572"/>
    </source>
</evidence>
<dbReference type="OrthoDB" id="5562028at2759"/>
<evidence type="ECO:0000313" key="8">
    <source>
        <dbReference type="EMBL" id="CAG8620338.1"/>
    </source>
</evidence>
<gene>
    <name evidence="8" type="ORF">POCULU_LOCUS8386</name>
</gene>
<keyword evidence="5" id="KW-0449">Lipoprotein</keyword>
<evidence type="ECO:0000256" key="3">
    <source>
        <dbReference type="ARBA" id="ARBA00023136"/>
    </source>
</evidence>
<reference evidence="8" key="1">
    <citation type="submission" date="2021-06" db="EMBL/GenBank/DDBJ databases">
        <authorList>
            <person name="Kallberg Y."/>
            <person name="Tangrot J."/>
            <person name="Rosling A."/>
        </authorList>
    </citation>
    <scope>NUCLEOTIDE SEQUENCE</scope>
    <source>
        <strain evidence="8">IA702</strain>
    </source>
</reference>
<sequence>MGTKISTILQPNEQTSLLRGDSQPNPYEPFHPRVKQQHYDPAIEQEREERLLQNIVQQTEENLIVISNARPERLPPQDAIDRANEYKELLSTVKLDNDALQQLHEKINTLTRHHRLSTITTDETTETQKTPFEILSENSITKEEIDLLSEALDEANAAMQHFEIEYVSDLVVPLSWVSSTPVH</sequence>
<dbReference type="GO" id="GO:0043410">
    <property type="term" value="P:positive regulation of MAPK cascade"/>
    <property type="evidence" value="ECO:0007669"/>
    <property type="project" value="InterPro"/>
</dbReference>
<protein>
    <submittedName>
        <fullName evidence="8">823_t:CDS:1</fullName>
    </submittedName>
</protein>
<keyword evidence="2" id="KW-0519">Myristate</keyword>
<evidence type="ECO:0000256" key="1">
    <source>
        <dbReference type="ARBA" id="ARBA00004308"/>
    </source>
</evidence>
<keyword evidence="6" id="KW-0175">Coiled coil</keyword>
<keyword evidence="3" id="KW-0472">Membrane</keyword>
<dbReference type="GO" id="GO:0016197">
    <property type="term" value="P:endosomal transport"/>
    <property type="evidence" value="ECO:0007669"/>
    <property type="project" value="InterPro"/>
</dbReference>
<dbReference type="InterPro" id="IPR028209">
    <property type="entry name" value="LAMTOR1/MEH1"/>
</dbReference>
<dbReference type="GO" id="GO:0071230">
    <property type="term" value="P:cellular response to amino acid stimulus"/>
    <property type="evidence" value="ECO:0007669"/>
    <property type="project" value="InterPro"/>
</dbReference>
<accession>A0A9N9D2Q0</accession>
<dbReference type="Proteomes" id="UP000789572">
    <property type="component" value="Unassembled WGS sequence"/>
</dbReference>
<dbReference type="Pfam" id="PF15454">
    <property type="entry name" value="LAMTOR"/>
    <property type="match status" value="1"/>
</dbReference>
<keyword evidence="9" id="KW-1185">Reference proteome</keyword>
<comment type="caution">
    <text evidence="8">The sequence shown here is derived from an EMBL/GenBank/DDBJ whole genome shotgun (WGS) entry which is preliminary data.</text>
</comment>
<dbReference type="AlphaFoldDB" id="A0A9N9D2Q0"/>
<feature type="region of interest" description="Disordered" evidence="7">
    <location>
        <begin position="1"/>
        <end position="33"/>
    </location>
</feature>
<evidence type="ECO:0000256" key="4">
    <source>
        <dbReference type="ARBA" id="ARBA00023139"/>
    </source>
</evidence>
<proteinExistence type="predicted"/>
<dbReference type="GO" id="GO:0001919">
    <property type="term" value="P:regulation of receptor recycling"/>
    <property type="evidence" value="ECO:0007669"/>
    <property type="project" value="InterPro"/>
</dbReference>
<evidence type="ECO:0000256" key="7">
    <source>
        <dbReference type="SAM" id="MobiDB-lite"/>
    </source>
</evidence>
<evidence type="ECO:0000256" key="2">
    <source>
        <dbReference type="ARBA" id="ARBA00022707"/>
    </source>
</evidence>
<evidence type="ECO:0000256" key="5">
    <source>
        <dbReference type="ARBA" id="ARBA00023288"/>
    </source>
</evidence>
<dbReference type="GO" id="GO:0071986">
    <property type="term" value="C:Ragulator complex"/>
    <property type="evidence" value="ECO:0007669"/>
    <property type="project" value="InterPro"/>
</dbReference>
<feature type="compositionally biased region" description="Polar residues" evidence="7">
    <location>
        <begin position="1"/>
        <end position="25"/>
    </location>
</feature>
<dbReference type="SMART" id="SM01262">
    <property type="entry name" value="LAMTOR"/>
    <property type="match status" value="1"/>
</dbReference>
<dbReference type="GO" id="GO:0032008">
    <property type="term" value="P:positive regulation of TOR signaling"/>
    <property type="evidence" value="ECO:0007669"/>
    <property type="project" value="InterPro"/>
</dbReference>
<dbReference type="GO" id="GO:0045121">
    <property type="term" value="C:membrane raft"/>
    <property type="evidence" value="ECO:0007669"/>
    <property type="project" value="InterPro"/>
</dbReference>
<name>A0A9N9D2Q0_9GLOM</name>